<reference evidence="2 3" key="1">
    <citation type="submission" date="2016-12" db="EMBL/GenBank/DDBJ databases">
        <title>Trade-off between light-utilization and light-protection in marine flavobacteria.</title>
        <authorList>
            <person name="Kumagai Y."/>
            <person name="Yoshizawa S."/>
            <person name="Kogure K."/>
            <person name="Iwasaki W."/>
        </authorList>
    </citation>
    <scope>NUCLEOTIDE SEQUENCE [LARGE SCALE GENOMIC DNA]</scope>
    <source>
        <strain evidence="2 3">ATCC 43844</strain>
    </source>
</reference>
<evidence type="ECO:0000313" key="3">
    <source>
        <dbReference type="Proteomes" id="UP000239068"/>
    </source>
</evidence>
<name>A0A2S7WXD5_9FLAO</name>
<dbReference type="Proteomes" id="UP000239068">
    <property type="component" value="Unassembled WGS sequence"/>
</dbReference>
<evidence type="ECO:0008006" key="4">
    <source>
        <dbReference type="Google" id="ProtNLM"/>
    </source>
</evidence>
<dbReference type="RefSeq" id="WP_105020717.1">
    <property type="nucleotide sequence ID" value="NZ_MSCM01000001.1"/>
</dbReference>
<keyword evidence="3" id="KW-1185">Reference proteome</keyword>
<keyword evidence="1" id="KW-0732">Signal</keyword>
<protein>
    <recommendedName>
        <fullName evidence="4">Lipoprotein</fullName>
    </recommendedName>
</protein>
<dbReference type="OrthoDB" id="1443438at2"/>
<feature type="chain" id="PRO_5015554288" description="Lipoprotein" evidence="1">
    <location>
        <begin position="21"/>
        <end position="202"/>
    </location>
</feature>
<dbReference type="EMBL" id="MSCM01000001">
    <property type="protein sequence ID" value="PQJ82146.1"/>
    <property type="molecule type" value="Genomic_DNA"/>
</dbReference>
<evidence type="ECO:0000256" key="1">
    <source>
        <dbReference type="SAM" id="SignalP"/>
    </source>
</evidence>
<comment type="caution">
    <text evidence="2">The sequence shown here is derived from an EMBL/GenBank/DDBJ whole genome shotgun (WGS) entry which is preliminary data.</text>
</comment>
<dbReference type="PROSITE" id="PS51257">
    <property type="entry name" value="PROKAR_LIPOPROTEIN"/>
    <property type="match status" value="1"/>
</dbReference>
<gene>
    <name evidence="2" type="ORF">BTO16_05970</name>
</gene>
<feature type="signal peptide" evidence="1">
    <location>
        <begin position="1"/>
        <end position="20"/>
    </location>
</feature>
<evidence type="ECO:0000313" key="2">
    <source>
        <dbReference type="EMBL" id="PQJ82146.1"/>
    </source>
</evidence>
<sequence length="202" mass="22961">MNKNVICLSLLFIFQFLVTSCDFCGCGSVNTYERINKILNIKAWDTSGFKNEEITAPVNKNSFGLSIFIESELKQISLNRSKINLSSMGFSAAYACSCLPDKYINNNPISSIQILATNSVTAEILDVTDNFTTYQNIGTQITIKEYLENRELDINYEYYADDYFQIDMSSADNIPKTTFFTVKIFLKSGMELIEKTHEINFI</sequence>
<proteinExistence type="predicted"/>
<organism evidence="2 3">
    <name type="scientific">Polaribacter glomeratus</name>
    <dbReference type="NCBI Taxonomy" id="102"/>
    <lineage>
        <taxon>Bacteria</taxon>
        <taxon>Pseudomonadati</taxon>
        <taxon>Bacteroidota</taxon>
        <taxon>Flavobacteriia</taxon>
        <taxon>Flavobacteriales</taxon>
        <taxon>Flavobacteriaceae</taxon>
    </lineage>
</organism>
<dbReference type="AlphaFoldDB" id="A0A2S7WXD5"/>
<accession>A0A2S7WXD5</accession>